<feature type="transmembrane region" description="Helical" evidence="6">
    <location>
        <begin position="120"/>
        <end position="144"/>
    </location>
</feature>
<name>A0A1F7U6K3_9BACT</name>
<gene>
    <name evidence="8" type="ORF">A3C96_01415</name>
</gene>
<dbReference type="PANTHER" id="PTHR31272">
    <property type="entry name" value="CYTOCHROME C-TYPE BIOGENESIS PROTEIN HI_1454-RELATED"/>
    <property type="match status" value="1"/>
</dbReference>
<dbReference type="EMBL" id="MGEA01000043">
    <property type="protein sequence ID" value="OGL73883.1"/>
    <property type="molecule type" value="Genomic_DNA"/>
</dbReference>
<keyword evidence="3 6" id="KW-0812">Transmembrane</keyword>
<dbReference type="InterPro" id="IPR003834">
    <property type="entry name" value="Cyt_c_assmbl_TM_dom"/>
</dbReference>
<dbReference type="Proteomes" id="UP000177088">
    <property type="component" value="Unassembled WGS sequence"/>
</dbReference>
<evidence type="ECO:0000256" key="6">
    <source>
        <dbReference type="SAM" id="Phobius"/>
    </source>
</evidence>
<evidence type="ECO:0000256" key="4">
    <source>
        <dbReference type="ARBA" id="ARBA00022989"/>
    </source>
</evidence>
<feature type="transmembrane region" description="Helical" evidence="6">
    <location>
        <begin position="73"/>
        <end position="95"/>
    </location>
</feature>
<accession>A0A1F7U6K3</accession>
<dbReference type="GO" id="GO:0016020">
    <property type="term" value="C:membrane"/>
    <property type="evidence" value="ECO:0007669"/>
    <property type="project" value="UniProtKB-SubCell"/>
</dbReference>
<protein>
    <recommendedName>
        <fullName evidence="7">Cytochrome C biogenesis protein transmembrane domain-containing protein</fullName>
    </recommendedName>
</protein>
<keyword evidence="5 6" id="KW-0472">Membrane</keyword>
<organism evidence="8 9">
    <name type="scientific">Candidatus Uhrbacteria bacterium RIFCSPHIGHO2_02_FULL_60_10</name>
    <dbReference type="NCBI Taxonomy" id="1802392"/>
    <lineage>
        <taxon>Bacteria</taxon>
        <taxon>Candidatus Uhriibacteriota</taxon>
    </lineage>
</organism>
<reference evidence="8 9" key="1">
    <citation type="journal article" date="2016" name="Nat. Commun.">
        <title>Thousands of microbial genomes shed light on interconnected biogeochemical processes in an aquifer system.</title>
        <authorList>
            <person name="Anantharaman K."/>
            <person name="Brown C.T."/>
            <person name="Hug L.A."/>
            <person name="Sharon I."/>
            <person name="Castelle C.J."/>
            <person name="Probst A.J."/>
            <person name="Thomas B.C."/>
            <person name="Singh A."/>
            <person name="Wilkins M.J."/>
            <person name="Karaoz U."/>
            <person name="Brodie E.L."/>
            <person name="Williams K.H."/>
            <person name="Hubbard S.S."/>
            <person name="Banfield J.F."/>
        </authorList>
    </citation>
    <scope>NUCLEOTIDE SEQUENCE [LARGE SCALE GENOMIC DNA]</scope>
</reference>
<evidence type="ECO:0000256" key="2">
    <source>
        <dbReference type="ARBA" id="ARBA00006143"/>
    </source>
</evidence>
<evidence type="ECO:0000313" key="8">
    <source>
        <dbReference type="EMBL" id="OGL73883.1"/>
    </source>
</evidence>
<feature type="transmembrane region" description="Helical" evidence="6">
    <location>
        <begin position="45"/>
        <end position="67"/>
    </location>
</feature>
<dbReference type="AlphaFoldDB" id="A0A1F7U6K3"/>
<evidence type="ECO:0000256" key="5">
    <source>
        <dbReference type="ARBA" id="ARBA00023136"/>
    </source>
</evidence>
<sequence>MILLLISFVAGILTVLAPCILPLLPIIVGGALAGGGVNRKKALTITLSLGLSVIAFTLLLKASMLLIAVPEGVWKWLSGVILIFFGAITLFPALWESRLMARLSARSSLLLGKGQQKKSFWGDVIVGAALGPVFSTCSPTYFVVIATVLPAKPALGLIYLLTYTLGLCLTLLLVALIGQKILRRLGVAANPSGWFKRILGIVFILVGLAVIGGYDKKSQIFLLDAGLFDITKVEQRLLELNR</sequence>
<evidence type="ECO:0000256" key="1">
    <source>
        <dbReference type="ARBA" id="ARBA00004141"/>
    </source>
</evidence>
<comment type="caution">
    <text evidence="8">The sequence shown here is derived from an EMBL/GenBank/DDBJ whole genome shotgun (WGS) entry which is preliminary data.</text>
</comment>
<dbReference type="GO" id="GO:0017004">
    <property type="term" value="P:cytochrome complex assembly"/>
    <property type="evidence" value="ECO:0007669"/>
    <property type="project" value="InterPro"/>
</dbReference>
<keyword evidence="4 6" id="KW-1133">Transmembrane helix</keyword>
<feature type="transmembrane region" description="Helical" evidence="6">
    <location>
        <begin position="156"/>
        <end position="177"/>
    </location>
</feature>
<feature type="transmembrane region" description="Helical" evidence="6">
    <location>
        <begin position="6"/>
        <end position="33"/>
    </location>
</feature>
<evidence type="ECO:0000259" key="7">
    <source>
        <dbReference type="Pfam" id="PF02683"/>
    </source>
</evidence>
<comment type="similarity">
    <text evidence="2">Belongs to the DsbD family.</text>
</comment>
<evidence type="ECO:0000256" key="3">
    <source>
        <dbReference type="ARBA" id="ARBA00022692"/>
    </source>
</evidence>
<dbReference type="Pfam" id="PF02683">
    <property type="entry name" value="DsbD_TM"/>
    <property type="match status" value="1"/>
</dbReference>
<evidence type="ECO:0000313" key="9">
    <source>
        <dbReference type="Proteomes" id="UP000177088"/>
    </source>
</evidence>
<dbReference type="InterPro" id="IPR051790">
    <property type="entry name" value="Cytochrome_c-biogenesis_DsbD"/>
</dbReference>
<dbReference type="PANTHER" id="PTHR31272:SF9">
    <property type="entry name" value="BLL1027 PROTEIN"/>
    <property type="match status" value="1"/>
</dbReference>
<feature type="domain" description="Cytochrome C biogenesis protein transmembrane" evidence="7">
    <location>
        <begin position="3"/>
        <end position="210"/>
    </location>
</feature>
<proteinExistence type="inferred from homology"/>
<comment type="subcellular location">
    <subcellularLocation>
        <location evidence="1">Membrane</location>
        <topology evidence="1">Multi-pass membrane protein</topology>
    </subcellularLocation>
</comment>
<feature type="transmembrane region" description="Helical" evidence="6">
    <location>
        <begin position="198"/>
        <end position="214"/>
    </location>
</feature>